<dbReference type="RefSeq" id="WP_345496206.1">
    <property type="nucleotide sequence ID" value="NZ_BAABJM010000002.1"/>
</dbReference>
<accession>A0ABP9KGL4</accession>
<protein>
    <recommendedName>
        <fullName evidence="3">AbiEi antitoxin C-terminal domain-containing protein</fullName>
    </recommendedName>
</protein>
<keyword evidence="2" id="KW-1185">Reference proteome</keyword>
<proteinExistence type="predicted"/>
<dbReference type="Proteomes" id="UP001500603">
    <property type="component" value="Unassembled WGS sequence"/>
</dbReference>
<comment type="caution">
    <text evidence="1">The sequence shown here is derived from an EMBL/GenBank/DDBJ whole genome shotgun (WGS) entry which is preliminary data.</text>
</comment>
<sequence length="274" mass="29384">MEKLYYELSSAAADQLGLVTRAQAIRLGADTAILERLTAARLLTELDNEVFQLPSSATAPRFAYPYAAWLALAPELFRWQRPQLPTQDAVLSHESAARLHGLGVTARARTVFTAPQTYTTPDAVVVHVDVLAPDEVTVLGGVPVTTPQRTVLDLLGGDVDEDDASRVLADAVRRDLVDLGEIHRAVAARLPAPDAPAGGTEFLDQLLPDLVPSALSARNLRAYAELTAPETVAAVQARITAALSDFEVPDGEALHHDVAAQIVGRRARPGQRSR</sequence>
<evidence type="ECO:0008006" key="3">
    <source>
        <dbReference type="Google" id="ProtNLM"/>
    </source>
</evidence>
<gene>
    <name evidence="1" type="ORF">GCM10023318_32580</name>
</gene>
<organism evidence="1 2">
    <name type="scientific">Nocardia callitridis</name>
    <dbReference type="NCBI Taxonomy" id="648753"/>
    <lineage>
        <taxon>Bacteria</taxon>
        <taxon>Bacillati</taxon>
        <taxon>Actinomycetota</taxon>
        <taxon>Actinomycetes</taxon>
        <taxon>Mycobacteriales</taxon>
        <taxon>Nocardiaceae</taxon>
        <taxon>Nocardia</taxon>
    </lineage>
</organism>
<evidence type="ECO:0000313" key="1">
    <source>
        <dbReference type="EMBL" id="GAA5055884.1"/>
    </source>
</evidence>
<dbReference type="EMBL" id="BAABJM010000002">
    <property type="protein sequence ID" value="GAA5055884.1"/>
    <property type="molecule type" value="Genomic_DNA"/>
</dbReference>
<evidence type="ECO:0000313" key="2">
    <source>
        <dbReference type="Proteomes" id="UP001500603"/>
    </source>
</evidence>
<name>A0ABP9KGL4_9NOCA</name>
<reference evidence="2" key="1">
    <citation type="journal article" date="2019" name="Int. J. Syst. Evol. Microbiol.">
        <title>The Global Catalogue of Microorganisms (GCM) 10K type strain sequencing project: providing services to taxonomists for standard genome sequencing and annotation.</title>
        <authorList>
            <consortium name="The Broad Institute Genomics Platform"/>
            <consortium name="The Broad Institute Genome Sequencing Center for Infectious Disease"/>
            <person name="Wu L."/>
            <person name="Ma J."/>
        </authorList>
    </citation>
    <scope>NUCLEOTIDE SEQUENCE [LARGE SCALE GENOMIC DNA]</scope>
    <source>
        <strain evidence="2">JCM 18298</strain>
    </source>
</reference>